<evidence type="ECO:0000256" key="12">
    <source>
        <dbReference type="ARBA" id="ARBA00023172"/>
    </source>
</evidence>
<evidence type="ECO:0000256" key="15">
    <source>
        <dbReference type="RuleBase" id="RU368018"/>
    </source>
</evidence>
<evidence type="ECO:0000313" key="19">
    <source>
        <dbReference type="Proteomes" id="UP000033483"/>
    </source>
</evidence>
<evidence type="ECO:0000256" key="3">
    <source>
        <dbReference type="ARBA" id="ARBA00010258"/>
    </source>
</evidence>
<dbReference type="GO" id="GO:0061630">
    <property type="term" value="F:ubiquitin protein ligase activity"/>
    <property type="evidence" value="ECO:0007669"/>
    <property type="project" value="UniProtKB-EC"/>
</dbReference>
<feature type="compositionally biased region" description="Polar residues" evidence="16">
    <location>
        <begin position="290"/>
        <end position="302"/>
    </location>
</feature>
<evidence type="ECO:0000256" key="7">
    <source>
        <dbReference type="ARBA" id="ARBA00022723"/>
    </source>
</evidence>
<protein>
    <recommendedName>
        <fullName evidence="5 15">Non-structural maintenance of chromosomes element 1 homolog</fullName>
        <ecNumber evidence="4 15">2.3.2.27</ecNumber>
    </recommendedName>
</protein>
<evidence type="ECO:0000256" key="8">
    <source>
        <dbReference type="ARBA" id="ARBA00022763"/>
    </source>
</evidence>
<keyword evidence="8 15" id="KW-0227">DNA damage</keyword>
<feature type="region of interest" description="Disordered" evidence="16">
    <location>
        <begin position="290"/>
        <end position="333"/>
    </location>
</feature>
<comment type="subunit">
    <text evidence="15">Component of the Smc5-Smc6 complex.</text>
</comment>
<dbReference type="GO" id="GO:0000724">
    <property type="term" value="P:double-strand break repair via homologous recombination"/>
    <property type="evidence" value="ECO:0007669"/>
    <property type="project" value="TreeGrafter"/>
</dbReference>
<evidence type="ECO:0000259" key="17">
    <source>
        <dbReference type="Pfam" id="PF08746"/>
    </source>
</evidence>
<proteinExistence type="inferred from homology"/>
<keyword evidence="10 15" id="KW-0833">Ubl conjugation pathway</keyword>
<comment type="similarity">
    <text evidence="3 15">Belongs to the NSE1 family.</text>
</comment>
<dbReference type="CDD" id="cd16493">
    <property type="entry name" value="RING-CH-C4HC3_NSE1"/>
    <property type="match status" value="1"/>
</dbReference>
<name>A0A0F4ZCT0_9PEZI</name>
<dbReference type="Proteomes" id="UP000033483">
    <property type="component" value="Unassembled WGS sequence"/>
</dbReference>
<evidence type="ECO:0000256" key="9">
    <source>
        <dbReference type="ARBA" id="ARBA00022771"/>
    </source>
</evidence>
<evidence type="ECO:0000256" key="13">
    <source>
        <dbReference type="ARBA" id="ARBA00023204"/>
    </source>
</evidence>
<dbReference type="GO" id="GO:0030915">
    <property type="term" value="C:Smc5-Smc6 complex"/>
    <property type="evidence" value="ECO:0007669"/>
    <property type="project" value="UniProtKB-UniRule"/>
</dbReference>
<dbReference type="PANTHER" id="PTHR20973">
    <property type="entry name" value="NON-SMC ELEMENT 1-RELATED"/>
    <property type="match status" value="1"/>
</dbReference>
<evidence type="ECO:0000256" key="11">
    <source>
        <dbReference type="ARBA" id="ARBA00022833"/>
    </source>
</evidence>
<dbReference type="Gene3D" id="3.90.1150.220">
    <property type="match status" value="1"/>
</dbReference>
<dbReference type="EMBL" id="LAEV01001610">
    <property type="protein sequence ID" value="KKA27643.1"/>
    <property type="molecule type" value="Genomic_DNA"/>
</dbReference>
<dbReference type="Gene3D" id="3.30.40.10">
    <property type="entry name" value="Zinc/RING finger domain, C3HC4 (zinc finger)"/>
    <property type="match status" value="1"/>
</dbReference>
<comment type="function">
    <text evidence="15">Acts in a DNA repair pathway for removal of UV-induced DNA damage that is distinct from classical nucleotide excision repair and in repair of ionizing radiation damage. Functions in homologous recombination repair of DNA double strand breaks and in recovery of stalled replication forks.</text>
</comment>
<evidence type="ECO:0000256" key="16">
    <source>
        <dbReference type="SAM" id="MobiDB-lite"/>
    </source>
</evidence>
<dbReference type="OrthoDB" id="185455at2759"/>
<keyword evidence="12 15" id="KW-0233">DNA recombination</keyword>
<evidence type="ECO:0000256" key="14">
    <source>
        <dbReference type="ARBA" id="ARBA00023242"/>
    </source>
</evidence>
<dbReference type="InterPro" id="IPR011513">
    <property type="entry name" value="Nse1"/>
</dbReference>
<keyword evidence="11 15" id="KW-0862">Zinc</keyword>
<keyword evidence="9 15" id="KW-0863">Zinc-finger</keyword>
<evidence type="ECO:0000256" key="4">
    <source>
        <dbReference type="ARBA" id="ARBA00012483"/>
    </source>
</evidence>
<dbReference type="Pfam" id="PF07574">
    <property type="entry name" value="SMC_Nse1"/>
    <property type="match status" value="1"/>
</dbReference>
<feature type="region of interest" description="Disordered" evidence="16">
    <location>
        <begin position="144"/>
        <end position="163"/>
    </location>
</feature>
<reference evidence="18 19" key="1">
    <citation type="submission" date="2015-03" db="EMBL/GenBank/DDBJ databases">
        <authorList>
            <person name="Radwan O."/>
            <person name="Al-Naeli F.A."/>
            <person name="Rendon G.A."/>
            <person name="Fields C."/>
        </authorList>
    </citation>
    <scope>NUCLEOTIDE SEQUENCE [LARGE SCALE GENOMIC DNA]</scope>
    <source>
        <strain evidence="18">CR-DP1</strain>
    </source>
</reference>
<keyword evidence="7 15" id="KW-0479">Metal-binding</keyword>
<dbReference type="PANTHER" id="PTHR20973:SF0">
    <property type="entry name" value="NON-STRUCTURAL MAINTENANCE OF CHROMOSOMES ELEMENT 1 HOMOLOG"/>
    <property type="match status" value="1"/>
</dbReference>
<dbReference type="EC" id="2.3.2.27" evidence="4 15"/>
<dbReference type="GO" id="GO:0008270">
    <property type="term" value="F:zinc ion binding"/>
    <property type="evidence" value="ECO:0007669"/>
    <property type="project" value="UniProtKB-KW"/>
</dbReference>
<evidence type="ECO:0000313" key="18">
    <source>
        <dbReference type="EMBL" id="KKA27643.1"/>
    </source>
</evidence>
<comment type="catalytic activity">
    <reaction evidence="1 15">
        <text>S-ubiquitinyl-[E2 ubiquitin-conjugating enzyme]-L-cysteine + [acceptor protein]-L-lysine = [E2 ubiquitin-conjugating enzyme]-L-cysteine + N(6)-ubiquitinyl-[acceptor protein]-L-lysine.</text>
        <dbReference type="EC" id="2.3.2.27"/>
    </reaction>
</comment>
<evidence type="ECO:0000256" key="2">
    <source>
        <dbReference type="ARBA" id="ARBA00004123"/>
    </source>
</evidence>
<evidence type="ECO:0000256" key="5">
    <source>
        <dbReference type="ARBA" id="ARBA00019422"/>
    </source>
</evidence>
<dbReference type="Pfam" id="PF08746">
    <property type="entry name" value="zf-RING-like"/>
    <property type="match status" value="1"/>
</dbReference>
<comment type="caution">
    <text evidence="18">The sequence shown here is derived from an EMBL/GenBank/DDBJ whole genome shotgun (WGS) entry which is preliminary data.</text>
</comment>
<dbReference type="GO" id="GO:0005634">
    <property type="term" value="C:nucleus"/>
    <property type="evidence" value="ECO:0007669"/>
    <property type="project" value="UniProtKB-SubCell"/>
</dbReference>
<accession>A0A0F4ZCT0</accession>
<keyword evidence="14 15" id="KW-0539">Nucleus</keyword>
<comment type="subcellular location">
    <subcellularLocation>
        <location evidence="2 15">Nucleus</location>
    </subcellularLocation>
</comment>
<keyword evidence="13 15" id="KW-0234">DNA repair</keyword>
<sequence length="333" mass="37767">MPVDFEQGPWLLPAFIQALMSRGSFTEKDAKIIIGELLAASDLSYEPEDLQEVLENLVSVARQNLSRLDYDVRIALDQTSGERVYCFVNTVSDLATQLATTYNSDELAFIRRLLVAMFATYNTQRMEVMALTKQQCLRLGRAPNSTQASLDEDENEPPQSQVAHRSITHGDVNRIMDELVAMGWMAHSDQGFYTLATRGLSELAPWLVNTFNDGDQVTWQRIKNCIACREILTQGQRCANVDCLVRLHDRCAVTMFASHREKKCSICKMPWTGKNYVGERAITEGRLYQQSRGMRGRQSNVADQAFEEQNGRMDDGEDEGQEEEPEEDEEESE</sequence>
<dbReference type="AlphaFoldDB" id="A0A0F4ZCT0"/>
<dbReference type="InterPro" id="IPR036388">
    <property type="entry name" value="WH-like_DNA-bd_sf"/>
</dbReference>
<evidence type="ECO:0000256" key="6">
    <source>
        <dbReference type="ARBA" id="ARBA00022679"/>
    </source>
</evidence>
<dbReference type="InterPro" id="IPR013083">
    <property type="entry name" value="Znf_RING/FYVE/PHD"/>
</dbReference>
<gene>
    <name evidence="18" type="ORF">TD95_001247</name>
</gene>
<feature type="compositionally biased region" description="Acidic residues" evidence="16">
    <location>
        <begin position="315"/>
        <end position="333"/>
    </location>
</feature>
<keyword evidence="19" id="KW-1185">Reference proteome</keyword>
<dbReference type="InterPro" id="IPR014857">
    <property type="entry name" value="Nse1_RING_C4HC3-type"/>
</dbReference>
<dbReference type="Gene3D" id="1.10.10.10">
    <property type="entry name" value="Winged helix-like DNA-binding domain superfamily/Winged helix DNA-binding domain"/>
    <property type="match status" value="1"/>
</dbReference>
<organism evidence="18 19">
    <name type="scientific">Thielaviopsis punctulata</name>
    <dbReference type="NCBI Taxonomy" id="72032"/>
    <lineage>
        <taxon>Eukaryota</taxon>
        <taxon>Fungi</taxon>
        <taxon>Dikarya</taxon>
        <taxon>Ascomycota</taxon>
        <taxon>Pezizomycotina</taxon>
        <taxon>Sordariomycetes</taxon>
        <taxon>Hypocreomycetidae</taxon>
        <taxon>Microascales</taxon>
        <taxon>Ceratocystidaceae</taxon>
        <taxon>Thielaviopsis</taxon>
    </lineage>
</organism>
<keyword evidence="6 15" id="KW-0808">Transferase</keyword>
<feature type="domain" description="Non-structural maintenance of chromosomes element 1 RING C4HC3-type" evidence="17">
    <location>
        <begin position="225"/>
        <end position="267"/>
    </location>
</feature>
<evidence type="ECO:0000256" key="1">
    <source>
        <dbReference type="ARBA" id="ARBA00000900"/>
    </source>
</evidence>
<evidence type="ECO:0000256" key="10">
    <source>
        <dbReference type="ARBA" id="ARBA00022786"/>
    </source>
</evidence>